<feature type="region of interest" description="Disordered" evidence="4">
    <location>
        <begin position="1"/>
        <end position="24"/>
    </location>
</feature>
<evidence type="ECO:0000313" key="6">
    <source>
        <dbReference type="Proteomes" id="UP001178507"/>
    </source>
</evidence>
<evidence type="ECO:0000256" key="4">
    <source>
        <dbReference type="SAM" id="MobiDB-lite"/>
    </source>
</evidence>
<dbReference type="Proteomes" id="UP001178507">
    <property type="component" value="Unassembled WGS sequence"/>
</dbReference>
<sequence>MSRYGPRGVVPPRQMRAAGAGAGGAARARGARQLLPARGVRPSRLVAAECEHAAAWPAGGSLAVHFSGQVGGLWPNAAAAQSGVQTAPAGAGAGALGGSGRSGRGAGPRTSLPGSRGSAQQAESFAGGDEERHYGGSKPGAAMRRKSLADQDWWRWHTATSRAIRLRGVAGAGRQHGPAIRGLRRALAGAGAPSAAGGGLRLGLPAPRQRGAGAAAPAVPGALVLPLALAFSLGEFNGARDRSGAGGGLRGRRCHGALPLASLVSSLGAGDAAAKMHCHTSEDDDGWDLVDLPVQILSEPPRGLLAACAAPFSGMRKFSDALRQWLEYHFQLGLEHFFLYDYDGSLASSVESSRVSYFPFFAQHFGEKLHIVANAEGQDEYGSLRFFRDLLEPLANAHCLFQSRGRYDFLIFLHRHDEYLVPSWHHHLRPALQPLQALRSRLAALEVPWLVFGGQLDNNSPLTLEAWTHRSRGPLWDYPPCSPA</sequence>
<name>A0AA36MPI6_9DINO</name>
<protein>
    <submittedName>
        <fullName evidence="5">Uncharacterized protein</fullName>
    </submittedName>
</protein>
<comment type="subcellular location">
    <subcellularLocation>
        <location evidence="1">Membrane</location>
        <topology evidence="1">Single-pass membrane protein</topology>
    </subcellularLocation>
</comment>
<evidence type="ECO:0000256" key="1">
    <source>
        <dbReference type="ARBA" id="ARBA00004167"/>
    </source>
</evidence>
<reference evidence="5" key="1">
    <citation type="submission" date="2023-08" db="EMBL/GenBank/DDBJ databases">
        <authorList>
            <person name="Chen Y."/>
            <person name="Shah S."/>
            <person name="Dougan E. K."/>
            <person name="Thang M."/>
            <person name="Chan C."/>
        </authorList>
    </citation>
    <scope>NUCLEOTIDE SEQUENCE</scope>
</reference>
<proteinExistence type="predicted"/>
<dbReference type="GO" id="GO:0016757">
    <property type="term" value="F:glycosyltransferase activity"/>
    <property type="evidence" value="ECO:0007669"/>
    <property type="project" value="TreeGrafter"/>
</dbReference>
<dbReference type="GO" id="GO:0005737">
    <property type="term" value="C:cytoplasm"/>
    <property type="evidence" value="ECO:0007669"/>
    <property type="project" value="TreeGrafter"/>
</dbReference>
<comment type="caution">
    <text evidence="5">The sequence shown here is derived from an EMBL/GenBank/DDBJ whole genome shotgun (WGS) entry which is preliminary data.</text>
</comment>
<keyword evidence="6" id="KW-1185">Reference proteome</keyword>
<dbReference type="GO" id="GO:0016020">
    <property type="term" value="C:membrane"/>
    <property type="evidence" value="ECO:0007669"/>
    <property type="project" value="UniProtKB-SubCell"/>
</dbReference>
<feature type="compositionally biased region" description="Gly residues" evidence="4">
    <location>
        <begin position="91"/>
        <end position="106"/>
    </location>
</feature>
<accession>A0AA36MPI6</accession>
<evidence type="ECO:0000313" key="5">
    <source>
        <dbReference type="EMBL" id="CAJ1379412.1"/>
    </source>
</evidence>
<dbReference type="EMBL" id="CAUJNA010000626">
    <property type="protein sequence ID" value="CAJ1379412.1"/>
    <property type="molecule type" value="Genomic_DNA"/>
</dbReference>
<dbReference type="PANTHER" id="PTHR21461">
    <property type="entry name" value="GLYCOSYLTRANSFERASE FAMILY 92 PROTEIN"/>
    <property type="match status" value="1"/>
</dbReference>
<dbReference type="PANTHER" id="PTHR21461:SF69">
    <property type="entry name" value="GLYCOSYLTRANSFERASE FAMILY 92 PROTEIN"/>
    <property type="match status" value="1"/>
</dbReference>
<evidence type="ECO:0000256" key="2">
    <source>
        <dbReference type="ARBA" id="ARBA00022692"/>
    </source>
</evidence>
<feature type="region of interest" description="Disordered" evidence="4">
    <location>
        <begin position="87"/>
        <end position="143"/>
    </location>
</feature>
<gene>
    <name evidence="5" type="ORF">EVOR1521_LOCUS7666</name>
</gene>
<keyword evidence="3" id="KW-0472">Membrane</keyword>
<feature type="non-terminal residue" evidence="5">
    <location>
        <position position="484"/>
    </location>
</feature>
<dbReference type="AlphaFoldDB" id="A0AA36MPI6"/>
<keyword evidence="3" id="KW-1133">Transmembrane helix</keyword>
<organism evidence="5 6">
    <name type="scientific">Effrenium voratum</name>
    <dbReference type="NCBI Taxonomy" id="2562239"/>
    <lineage>
        <taxon>Eukaryota</taxon>
        <taxon>Sar</taxon>
        <taxon>Alveolata</taxon>
        <taxon>Dinophyceae</taxon>
        <taxon>Suessiales</taxon>
        <taxon>Symbiodiniaceae</taxon>
        <taxon>Effrenium</taxon>
    </lineage>
</organism>
<evidence type="ECO:0000256" key="3">
    <source>
        <dbReference type="ARBA" id="ARBA00022989"/>
    </source>
</evidence>
<keyword evidence="2" id="KW-0812">Transmembrane</keyword>